<evidence type="ECO:0000313" key="9">
    <source>
        <dbReference type="Ensembl" id="ENSLCAP00010059524.1"/>
    </source>
</evidence>
<dbReference type="EC" id="3.2.1.35" evidence="6"/>
<evidence type="ECO:0000256" key="5">
    <source>
        <dbReference type="ARBA" id="ARBA00023295"/>
    </source>
</evidence>
<comment type="catalytic activity">
    <reaction evidence="1 6">
        <text>Random hydrolysis of (1-&gt;4)-linkages between N-acetyl-beta-D-glucosamine and D-glucuronate residues in hyaluronate.</text>
        <dbReference type="EC" id="3.2.1.35"/>
    </reaction>
</comment>
<keyword evidence="10" id="KW-1185">Reference proteome</keyword>
<keyword evidence="4" id="KW-1015">Disulfide bond</keyword>
<keyword evidence="3 6" id="KW-0378">Hydrolase</keyword>
<dbReference type="GeneTree" id="ENSGT01020000230364"/>
<dbReference type="PANTHER" id="PTHR11769">
    <property type="entry name" value="HYALURONIDASE"/>
    <property type="match status" value="1"/>
</dbReference>
<reference evidence="9" key="2">
    <citation type="submission" date="2025-08" db="UniProtKB">
        <authorList>
            <consortium name="Ensembl"/>
        </authorList>
    </citation>
    <scope>IDENTIFICATION</scope>
</reference>
<evidence type="ECO:0000256" key="8">
    <source>
        <dbReference type="SAM" id="Phobius"/>
    </source>
</evidence>
<name>A0A4W6G7K2_LATCA</name>
<keyword evidence="8" id="KW-0812">Transmembrane</keyword>
<reference evidence="10" key="1">
    <citation type="submission" date="2015-09" db="EMBL/GenBank/DDBJ databases">
        <authorList>
            <person name="Sai Rama Sridatta P."/>
        </authorList>
    </citation>
    <scope>NUCLEOTIDE SEQUENCE [LARGE SCALE GENOMIC DNA]</scope>
</reference>
<keyword evidence="5 6" id="KW-0326">Glycosidase</keyword>
<dbReference type="GO" id="GO:0030214">
    <property type="term" value="P:hyaluronan catabolic process"/>
    <property type="evidence" value="ECO:0007669"/>
    <property type="project" value="TreeGrafter"/>
</dbReference>
<dbReference type="Proteomes" id="UP000314980">
    <property type="component" value="Unassembled WGS sequence"/>
</dbReference>
<dbReference type="Pfam" id="PF01630">
    <property type="entry name" value="Glyco_hydro_56"/>
    <property type="match status" value="1"/>
</dbReference>
<evidence type="ECO:0000256" key="6">
    <source>
        <dbReference type="RuleBase" id="RU610713"/>
    </source>
</evidence>
<comment type="similarity">
    <text evidence="2 6">Belongs to the glycosyl hydrolase 56 family.</text>
</comment>
<dbReference type="Ensembl" id="ENSLCAT00010061139.1">
    <property type="protein sequence ID" value="ENSLCAP00010059524.1"/>
    <property type="gene ID" value="ENSLCAG00010027740.1"/>
</dbReference>
<feature type="transmembrane region" description="Helical" evidence="8">
    <location>
        <begin position="357"/>
        <end position="377"/>
    </location>
</feature>
<evidence type="ECO:0000256" key="7">
    <source>
        <dbReference type="SAM" id="MobiDB-lite"/>
    </source>
</evidence>
<keyword evidence="8" id="KW-1133">Transmembrane helix</keyword>
<evidence type="ECO:0000313" key="10">
    <source>
        <dbReference type="Proteomes" id="UP000314980"/>
    </source>
</evidence>
<dbReference type="SUPFAM" id="SSF51445">
    <property type="entry name" value="(Trans)glycosidases"/>
    <property type="match status" value="1"/>
</dbReference>
<evidence type="ECO:0000256" key="2">
    <source>
        <dbReference type="ARBA" id="ARBA00008871"/>
    </source>
</evidence>
<dbReference type="Gene3D" id="3.20.20.70">
    <property type="entry name" value="Aldolase class I"/>
    <property type="match status" value="1"/>
</dbReference>
<evidence type="ECO:0000256" key="3">
    <source>
        <dbReference type="ARBA" id="ARBA00022801"/>
    </source>
</evidence>
<dbReference type="FunFam" id="3.20.20.70:FF:000065">
    <property type="entry name" value="Hyaluronidase"/>
    <property type="match status" value="1"/>
</dbReference>
<sequence>MVLCRLLLRLLFVFLLLFSLSILSFTSLSPNSTRRNPLLQTLPPAVAAAGPILEDRPFIVVWNMPTSRCQKRYNIHLNLGDFDIVENRQQRFQGQKMTIFYRDRLGKYPYLSRDGRKVNGGIPQLGDLAAHLALTVTQMSGLLQPNFTGLAVIDWEEWRPLWERNFGSKMVYRKLSKELVRQERPDLSDRAVKLMARQKFEESARKFMEETLRSVVTDRPKGLWGFYGFPACFNQQKRKTDESYTGRCHRGTRQQNDRLSWLWQQSTALYPSIYLPQRLAGSMDAALMVRHRVLEALRVASLWRHNTDHITPVLSYARLAFTRSLTFLNKVGFVTAHKHVKMHAMKFTFFSLQFHTLQAVCGITVCVCVCVCVCMLADRPDAYTRGECIIGSRWSGAVGRAEICQVQASVHPSQRLHPNRSGSPRTIAEVRHPSLQPATLPRQRALL</sequence>
<evidence type="ECO:0000256" key="4">
    <source>
        <dbReference type="ARBA" id="ARBA00023157"/>
    </source>
</evidence>
<reference evidence="9" key="3">
    <citation type="submission" date="2025-09" db="UniProtKB">
        <authorList>
            <consortium name="Ensembl"/>
        </authorList>
    </citation>
    <scope>IDENTIFICATION</scope>
</reference>
<dbReference type="AlphaFoldDB" id="A0A4W6G7K2"/>
<keyword evidence="8" id="KW-0472">Membrane</keyword>
<proteinExistence type="inferred from homology"/>
<organism evidence="9 10">
    <name type="scientific">Lates calcarifer</name>
    <name type="common">Barramundi</name>
    <name type="synonym">Holocentrus calcarifer</name>
    <dbReference type="NCBI Taxonomy" id="8187"/>
    <lineage>
        <taxon>Eukaryota</taxon>
        <taxon>Metazoa</taxon>
        <taxon>Chordata</taxon>
        <taxon>Craniata</taxon>
        <taxon>Vertebrata</taxon>
        <taxon>Euteleostomi</taxon>
        <taxon>Actinopterygii</taxon>
        <taxon>Neopterygii</taxon>
        <taxon>Teleostei</taxon>
        <taxon>Neoteleostei</taxon>
        <taxon>Acanthomorphata</taxon>
        <taxon>Carangaria</taxon>
        <taxon>Carangaria incertae sedis</taxon>
        <taxon>Centropomidae</taxon>
        <taxon>Lates</taxon>
    </lineage>
</organism>
<accession>A0A4W6G7K2</accession>
<dbReference type="InterPro" id="IPR018155">
    <property type="entry name" value="Hyaluronidase"/>
</dbReference>
<dbReference type="GO" id="GO:0004415">
    <property type="term" value="F:hyalurononglucosaminidase activity"/>
    <property type="evidence" value="ECO:0007669"/>
    <property type="project" value="UniProtKB-UniRule"/>
</dbReference>
<dbReference type="GO" id="GO:0005975">
    <property type="term" value="P:carbohydrate metabolic process"/>
    <property type="evidence" value="ECO:0007669"/>
    <property type="project" value="InterPro"/>
</dbReference>
<dbReference type="InterPro" id="IPR013785">
    <property type="entry name" value="Aldolase_TIM"/>
</dbReference>
<dbReference type="InterPro" id="IPR017853">
    <property type="entry name" value="GH"/>
</dbReference>
<dbReference type="InParanoid" id="A0A4W6G7K2"/>
<dbReference type="PANTHER" id="PTHR11769:SF19">
    <property type="entry name" value="HYALURONIDASE-3"/>
    <property type="match status" value="1"/>
</dbReference>
<protein>
    <recommendedName>
        <fullName evidence="6">Hyaluronidase</fullName>
        <ecNumber evidence="6">3.2.1.35</ecNumber>
    </recommendedName>
</protein>
<dbReference type="GO" id="GO:0001669">
    <property type="term" value="C:acrosomal vesicle"/>
    <property type="evidence" value="ECO:0007669"/>
    <property type="project" value="TreeGrafter"/>
</dbReference>
<dbReference type="STRING" id="8187.ENSLCAP00010059524"/>
<dbReference type="PRINTS" id="PR00846">
    <property type="entry name" value="GLHYDRLASE56"/>
</dbReference>
<feature type="region of interest" description="Disordered" evidence="7">
    <location>
        <begin position="412"/>
        <end position="433"/>
    </location>
</feature>
<evidence type="ECO:0000256" key="1">
    <source>
        <dbReference type="ARBA" id="ARBA00000251"/>
    </source>
</evidence>
<gene>
    <name evidence="9" type="primary">HYAL3</name>
</gene>